<evidence type="ECO:0000259" key="2">
    <source>
        <dbReference type="PROSITE" id="PS50110"/>
    </source>
</evidence>
<evidence type="ECO:0000313" key="3">
    <source>
        <dbReference type="EMBL" id="SEF91639.1"/>
    </source>
</evidence>
<keyword evidence="1" id="KW-0597">Phosphoprotein</keyword>
<dbReference type="EMBL" id="FNVA01000002">
    <property type="protein sequence ID" value="SEF91639.1"/>
    <property type="molecule type" value="Genomic_DNA"/>
</dbReference>
<dbReference type="SUPFAM" id="SSF52172">
    <property type="entry name" value="CheY-like"/>
    <property type="match status" value="1"/>
</dbReference>
<organism evidence="3 4">
    <name type="scientific">Bryocella elongata</name>
    <dbReference type="NCBI Taxonomy" id="863522"/>
    <lineage>
        <taxon>Bacteria</taxon>
        <taxon>Pseudomonadati</taxon>
        <taxon>Acidobacteriota</taxon>
        <taxon>Terriglobia</taxon>
        <taxon>Terriglobales</taxon>
        <taxon>Acidobacteriaceae</taxon>
        <taxon>Bryocella</taxon>
    </lineage>
</organism>
<gene>
    <name evidence="3" type="ORF">SAMN05421819_1345</name>
</gene>
<accession>A0A1H5VWF4</accession>
<dbReference type="PROSITE" id="PS50110">
    <property type="entry name" value="RESPONSE_REGULATORY"/>
    <property type="match status" value="1"/>
</dbReference>
<dbReference type="Proteomes" id="UP000236728">
    <property type="component" value="Unassembled WGS sequence"/>
</dbReference>
<evidence type="ECO:0000256" key="1">
    <source>
        <dbReference type="PROSITE-ProRule" id="PRU00169"/>
    </source>
</evidence>
<dbReference type="InterPro" id="IPR011006">
    <property type="entry name" value="CheY-like_superfamily"/>
</dbReference>
<keyword evidence="4" id="KW-1185">Reference proteome</keyword>
<protein>
    <submittedName>
        <fullName evidence="3">Two-component system, chemotaxis family, CheB/CheR fusion protein</fullName>
    </submittedName>
</protein>
<dbReference type="InterPro" id="IPR001789">
    <property type="entry name" value="Sig_transdc_resp-reg_receiver"/>
</dbReference>
<evidence type="ECO:0000313" key="4">
    <source>
        <dbReference type="Proteomes" id="UP000236728"/>
    </source>
</evidence>
<sequence>MTTDTKARPGQGPLASKRALVADGSTSTRELLCTILEDNGMQVQAVCCWSCVPAAALKFSPDVILLDVSWFNAESPAMLADLRSIPQCGAVPLIALAPTALYPEPHSMAEAGFAAVLPKPITPQSLRRIVLRQLAGAA</sequence>
<name>A0A1H5VWF4_9BACT</name>
<feature type="modified residue" description="4-aspartylphosphate" evidence="1">
    <location>
        <position position="67"/>
    </location>
</feature>
<dbReference type="Gene3D" id="3.40.50.2300">
    <property type="match status" value="1"/>
</dbReference>
<dbReference type="GO" id="GO:0000160">
    <property type="term" value="P:phosphorelay signal transduction system"/>
    <property type="evidence" value="ECO:0007669"/>
    <property type="project" value="InterPro"/>
</dbReference>
<feature type="domain" description="Response regulatory" evidence="2">
    <location>
        <begin position="18"/>
        <end position="134"/>
    </location>
</feature>
<dbReference type="AlphaFoldDB" id="A0A1H5VWF4"/>
<reference evidence="3 4" key="1">
    <citation type="submission" date="2016-10" db="EMBL/GenBank/DDBJ databases">
        <authorList>
            <person name="de Groot N.N."/>
        </authorList>
    </citation>
    <scope>NUCLEOTIDE SEQUENCE [LARGE SCALE GENOMIC DNA]</scope>
    <source>
        <strain evidence="3 4">DSM 22489</strain>
    </source>
</reference>
<proteinExistence type="predicted"/>